<feature type="compositionally biased region" description="Basic and acidic residues" evidence="1">
    <location>
        <begin position="193"/>
        <end position="204"/>
    </location>
</feature>
<feature type="region of interest" description="Disordered" evidence="1">
    <location>
        <begin position="151"/>
        <end position="210"/>
    </location>
</feature>
<dbReference type="AlphaFoldDB" id="A0A1I8FM27"/>
<feature type="region of interest" description="Disordered" evidence="1">
    <location>
        <begin position="283"/>
        <end position="310"/>
    </location>
</feature>
<feature type="region of interest" description="Disordered" evidence="1">
    <location>
        <begin position="1"/>
        <end position="47"/>
    </location>
</feature>
<accession>A0A1I8FM27</accession>
<name>A0A1I8FM27_9PLAT</name>
<evidence type="ECO:0000256" key="1">
    <source>
        <dbReference type="SAM" id="MobiDB-lite"/>
    </source>
</evidence>
<feature type="compositionally biased region" description="Basic residues" evidence="1">
    <location>
        <begin position="18"/>
        <end position="29"/>
    </location>
</feature>
<reference evidence="3" key="1">
    <citation type="submission" date="2016-11" db="UniProtKB">
        <authorList>
            <consortium name="WormBaseParasite"/>
        </authorList>
    </citation>
    <scope>IDENTIFICATION</scope>
</reference>
<dbReference type="Proteomes" id="UP000095280">
    <property type="component" value="Unplaced"/>
</dbReference>
<organism evidence="2 3">
    <name type="scientific">Macrostomum lignano</name>
    <dbReference type="NCBI Taxonomy" id="282301"/>
    <lineage>
        <taxon>Eukaryota</taxon>
        <taxon>Metazoa</taxon>
        <taxon>Spiralia</taxon>
        <taxon>Lophotrochozoa</taxon>
        <taxon>Platyhelminthes</taxon>
        <taxon>Rhabditophora</taxon>
        <taxon>Macrostomorpha</taxon>
        <taxon>Macrostomida</taxon>
        <taxon>Macrostomidae</taxon>
        <taxon>Macrostomum</taxon>
    </lineage>
</organism>
<feature type="compositionally biased region" description="Low complexity" evidence="1">
    <location>
        <begin position="179"/>
        <end position="192"/>
    </location>
</feature>
<feature type="region of interest" description="Disordered" evidence="1">
    <location>
        <begin position="237"/>
        <end position="262"/>
    </location>
</feature>
<evidence type="ECO:0000313" key="2">
    <source>
        <dbReference type="Proteomes" id="UP000095280"/>
    </source>
</evidence>
<feature type="compositionally biased region" description="Low complexity" evidence="1">
    <location>
        <begin position="244"/>
        <end position="257"/>
    </location>
</feature>
<dbReference type="WBParaSite" id="maker-unitig_39886-snap-gene-0.3-mRNA-1">
    <property type="protein sequence ID" value="maker-unitig_39886-snap-gene-0.3-mRNA-1"/>
    <property type="gene ID" value="maker-unitig_39886-snap-gene-0.3"/>
</dbReference>
<sequence length="310" mass="34130">MLPSSGLEWLRQRAGGRPVHRSLGRHRSHIRDGQPTAQQRRSNVNAPRHWDARPCTWHAAKNNGRHHLNCLLLESPGADVDPLRTRTRAEPLAVAAEIRGHKGCAEAACSCSAGQQGPKSREAAVFSAESVQQASRAEEFHLRTALHAPRRNWQARRSSATPEELLTQRTASGRAHFLRSSGSRRSATSGARVIEDERQAREQEGGQAKEVAHWPRDWALVHLVADAALAATPCRQSLRHDGQQADPQHPGQQQQRRSAFRQRRLDPRLNAYEQWLKDQAGAAGLAARSGAAAALPGDDPGVLPEKVLTR</sequence>
<protein>
    <submittedName>
        <fullName evidence="3">Uncharacterized protein</fullName>
    </submittedName>
</protein>
<keyword evidence="2" id="KW-1185">Reference proteome</keyword>
<proteinExistence type="predicted"/>
<evidence type="ECO:0000313" key="3">
    <source>
        <dbReference type="WBParaSite" id="maker-unitig_39886-snap-gene-0.3-mRNA-1"/>
    </source>
</evidence>
<feature type="compositionally biased region" description="Polar residues" evidence="1">
    <location>
        <begin position="155"/>
        <end position="171"/>
    </location>
</feature>
<feature type="compositionally biased region" description="Polar residues" evidence="1">
    <location>
        <begin position="35"/>
        <end position="45"/>
    </location>
</feature>
<feature type="compositionally biased region" description="Low complexity" evidence="1">
    <location>
        <begin position="283"/>
        <end position="294"/>
    </location>
</feature>